<dbReference type="GO" id="GO:0010420">
    <property type="term" value="F:polyprenyldihydroxybenzoate methyltransferase activity"/>
    <property type="evidence" value="ECO:0007669"/>
    <property type="project" value="TreeGrafter"/>
</dbReference>
<proteinExistence type="predicted"/>
<feature type="non-terminal residue" evidence="2">
    <location>
        <position position="268"/>
    </location>
</feature>
<dbReference type="GO" id="GO:0032259">
    <property type="term" value="P:methylation"/>
    <property type="evidence" value="ECO:0007669"/>
    <property type="project" value="UniProtKB-KW"/>
</dbReference>
<evidence type="ECO:0000259" key="1">
    <source>
        <dbReference type="Pfam" id="PF08242"/>
    </source>
</evidence>
<gene>
    <name evidence="2" type="ORF">FA15DRAFT_562889</name>
</gene>
<dbReference type="EMBL" id="ML210235">
    <property type="protein sequence ID" value="TFK22679.1"/>
    <property type="molecule type" value="Genomic_DNA"/>
</dbReference>
<sequence>ATTIHMTDNAGLYDEWARTYDSDGNVLQMLDSEAFEVVVIPLLRATDRPLRVLELGCGTGRNTVRVRGCVPGGSVVYAVDGSAGMVEAARRKIGDLEGAEVEAEGEAKVKVEWALIDLSTQQRELCALLAASAGGQVGEGRGEEGWKVDAVVSTLVLEHVELDTFFGLIGMVLKPGGWAWVTDMHPEMGASRAGFRREADGAKVLGSSVNHSIGDTLASSRLCGLELVGEVHEKGVGGQLDQAVERYGPRARKWVGKNIFSAFLFSKV</sequence>
<dbReference type="Pfam" id="PF08242">
    <property type="entry name" value="Methyltransf_12"/>
    <property type="match status" value="1"/>
</dbReference>
<name>A0A5C3KQ72_COPMA</name>
<dbReference type="InterPro" id="IPR029063">
    <property type="entry name" value="SAM-dependent_MTases_sf"/>
</dbReference>
<dbReference type="InterPro" id="IPR013217">
    <property type="entry name" value="Methyltransf_12"/>
</dbReference>
<dbReference type="AlphaFoldDB" id="A0A5C3KQ72"/>
<dbReference type="OrthoDB" id="66144at2759"/>
<dbReference type="Gene3D" id="3.40.50.150">
    <property type="entry name" value="Vaccinia Virus protein VP39"/>
    <property type="match status" value="1"/>
</dbReference>
<reference evidence="2 3" key="1">
    <citation type="journal article" date="2019" name="Nat. Ecol. Evol.">
        <title>Megaphylogeny resolves global patterns of mushroom evolution.</title>
        <authorList>
            <person name="Varga T."/>
            <person name="Krizsan K."/>
            <person name="Foldi C."/>
            <person name="Dima B."/>
            <person name="Sanchez-Garcia M."/>
            <person name="Sanchez-Ramirez S."/>
            <person name="Szollosi G.J."/>
            <person name="Szarkandi J.G."/>
            <person name="Papp V."/>
            <person name="Albert L."/>
            <person name="Andreopoulos W."/>
            <person name="Angelini C."/>
            <person name="Antonin V."/>
            <person name="Barry K.W."/>
            <person name="Bougher N.L."/>
            <person name="Buchanan P."/>
            <person name="Buyck B."/>
            <person name="Bense V."/>
            <person name="Catcheside P."/>
            <person name="Chovatia M."/>
            <person name="Cooper J."/>
            <person name="Damon W."/>
            <person name="Desjardin D."/>
            <person name="Finy P."/>
            <person name="Geml J."/>
            <person name="Haridas S."/>
            <person name="Hughes K."/>
            <person name="Justo A."/>
            <person name="Karasinski D."/>
            <person name="Kautmanova I."/>
            <person name="Kiss B."/>
            <person name="Kocsube S."/>
            <person name="Kotiranta H."/>
            <person name="LaButti K.M."/>
            <person name="Lechner B.E."/>
            <person name="Liimatainen K."/>
            <person name="Lipzen A."/>
            <person name="Lukacs Z."/>
            <person name="Mihaltcheva S."/>
            <person name="Morgado L.N."/>
            <person name="Niskanen T."/>
            <person name="Noordeloos M.E."/>
            <person name="Ohm R.A."/>
            <person name="Ortiz-Santana B."/>
            <person name="Ovrebo C."/>
            <person name="Racz N."/>
            <person name="Riley R."/>
            <person name="Savchenko A."/>
            <person name="Shiryaev A."/>
            <person name="Soop K."/>
            <person name="Spirin V."/>
            <person name="Szebenyi C."/>
            <person name="Tomsovsky M."/>
            <person name="Tulloss R.E."/>
            <person name="Uehling J."/>
            <person name="Grigoriev I.V."/>
            <person name="Vagvolgyi C."/>
            <person name="Papp T."/>
            <person name="Martin F.M."/>
            <person name="Miettinen O."/>
            <person name="Hibbett D.S."/>
            <person name="Nagy L.G."/>
        </authorList>
    </citation>
    <scope>NUCLEOTIDE SEQUENCE [LARGE SCALE GENOMIC DNA]</scope>
    <source>
        <strain evidence="2 3">CBS 121175</strain>
    </source>
</reference>
<dbReference type="PANTHER" id="PTHR43464:SF52">
    <property type="entry name" value="PUTATIVE-RELATED"/>
    <property type="match status" value="1"/>
</dbReference>
<protein>
    <submittedName>
        <fullName evidence="2">S-adenosyl-L-methionine-dependent methyltransferase</fullName>
    </submittedName>
</protein>
<keyword evidence="3" id="KW-1185">Reference proteome</keyword>
<evidence type="ECO:0000313" key="2">
    <source>
        <dbReference type="EMBL" id="TFK22679.1"/>
    </source>
</evidence>
<evidence type="ECO:0000313" key="3">
    <source>
        <dbReference type="Proteomes" id="UP000307440"/>
    </source>
</evidence>
<keyword evidence="2" id="KW-0808">Transferase</keyword>
<dbReference type="SUPFAM" id="SSF53335">
    <property type="entry name" value="S-adenosyl-L-methionine-dependent methyltransferases"/>
    <property type="match status" value="1"/>
</dbReference>
<feature type="non-terminal residue" evidence="2">
    <location>
        <position position="1"/>
    </location>
</feature>
<dbReference type="PANTHER" id="PTHR43464">
    <property type="entry name" value="METHYLTRANSFERASE"/>
    <property type="match status" value="1"/>
</dbReference>
<dbReference type="Proteomes" id="UP000307440">
    <property type="component" value="Unassembled WGS sequence"/>
</dbReference>
<feature type="domain" description="Methyltransferase type 12" evidence="1">
    <location>
        <begin position="53"/>
        <end position="178"/>
    </location>
</feature>
<keyword evidence="2" id="KW-0489">Methyltransferase</keyword>
<dbReference type="STRING" id="230819.A0A5C3KQ72"/>
<organism evidence="2 3">
    <name type="scientific">Coprinopsis marcescibilis</name>
    <name type="common">Agaric fungus</name>
    <name type="synonym">Psathyrella marcescibilis</name>
    <dbReference type="NCBI Taxonomy" id="230819"/>
    <lineage>
        <taxon>Eukaryota</taxon>
        <taxon>Fungi</taxon>
        <taxon>Dikarya</taxon>
        <taxon>Basidiomycota</taxon>
        <taxon>Agaricomycotina</taxon>
        <taxon>Agaricomycetes</taxon>
        <taxon>Agaricomycetidae</taxon>
        <taxon>Agaricales</taxon>
        <taxon>Agaricineae</taxon>
        <taxon>Psathyrellaceae</taxon>
        <taxon>Coprinopsis</taxon>
    </lineage>
</organism>
<dbReference type="CDD" id="cd02440">
    <property type="entry name" value="AdoMet_MTases"/>
    <property type="match status" value="1"/>
</dbReference>
<accession>A0A5C3KQ72</accession>